<accession>A0ABY8WWI1</accession>
<dbReference type="InterPro" id="IPR053392">
    <property type="entry name" value="Transposase_IS30-like"/>
</dbReference>
<dbReference type="PANTHER" id="PTHR10948">
    <property type="entry name" value="TRANSPOSASE"/>
    <property type="match status" value="1"/>
</dbReference>
<feature type="domain" description="Integrase catalytic" evidence="1">
    <location>
        <begin position="1"/>
        <end position="141"/>
    </location>
</feature>
<name>A0ABY8WWI1_9BACT</name>
<proteinExistence type="predicted"/>
<evidence type="ECO:0000313" key="3">
    <source>
        <dbReference type="EMBL" id="WIO46040.1"/>
    </source>
</evidence>
<dbReference type="SUPFAM" id="SSF53098">
    <property type="entry name" value="Ribonuclease H-like"/>
    <property type="match status" value="1"/>
</dbReference>
<dbReference type="EMBL" id="CP124550">
    <property type="protein sequence ID" value="WIO45824.1"/>
    <property type="molecule type" value="Genomic_DNA"/>
</dbReference>
<keyword evidence="4" id="KW-1185">Reference proteome</keyword>
<dbReference type="Gene3D" id="3.30.420.10">
    <property type="entry name" value="Ribonuclease H-like superfamily/Ribonuclease H"/>
    <property type="match status" value="1"/>
</dbReference>
<dbReference type="PROSITE" id="PS50994">
    <property type="entry name" value="INTEGRASE"/>
    <property type="match status" value="1"/>
</dbReference>
<dbReference type="InterPro" id="IPR012337">
    <property type="entry name" value="RNaseH-like_sf"/>
</dbReference>
<gene>
    <name evidence="2" type="ORF">SEML1_0194</name>
    <name evidence="3" type="ORF">SEML1_0414</name>
</gene>
<dbReference type="EMBL" id="CP124550">
    <property type="protein sequence ID" value="WIO46040.1"/>
    <property type="molecule type" value="Genomic_DNA"/>
</dbReference>
<evidence type="ECO:0000313" key="4">
    <source>
        <dbReference type="Proteomes" id="UP001177295"/>
    </source>
</evidence>
<dbReference type="PANTHER" id="PTHR10948:SF23">
    <property type="entry name" value="TRANSPOSASE INSI FOR INSERTION SEQUENCE ELEMENT IS30A-RELATED"/>
    <property type="match status" value="1"/>
</dbReference>
<dbReference type="InterPro" id="IPR051917">
    <property type="entry name" value="Transposase-Integrase"/>
</dbReference>
<evidence type="ECO:0000313" key="2">
    <source>
        <dbReference type="EMBL" id="WIO45824.1"/>
    </source>
</evidence>
<dbReference type="Proteomes" id="UP001177295">
    <property type="component" value="Chromosome"/>
</dbReference>
<dbReference type="InterPro" id="IPR001584">
    <property type="entry name" value="Integrase_cat-core"/>
</dbReference>
<sequence>MGLRPVSHMAIYRYKSGLGSISLVIGYNAASITKQTKVDIERVFGKSNVATITYDNGAEFSSWRATEKTLAVDIYFADPYKSSQRGRNENFNGLIRDFYPKGTDFKKLTAQCILDLENLLNNRPRKRLGGLTPLEVFKANCCG</sequence>
<organism evidence="3 4">
    <name type="scientific">Candidatus Southlakia epibionticum</name>
    <dbReference type="NCBI Taxonomy" id="3043284"/>
    <lineage>
        <taxon>Bacteria</taxon>
        <taxon>Candidatus Saccharimonadota</taxon>
        <taxon>Candidatus Saccharimonadia</taxon>
        <taxon>Candidatus Saccharimonadales</taxon>
        <taxon>Candidatus Saccharimonadaceae</taxon>
        <taxon>Candidatus Southlakia</taxon>
    </lineage>
</organism>
<evidence type="ECO:0000259" key="1">
    <source>
        <dbReference type="PROSITE" id="PS50994"/>
    </source>
</evidence>
<dbReference type="NCBIfam" id="NF033563">
    <property type="entry name" value="transpos_IS30"/>
    <property type="match status" value="1"/>
</dbReference>
<protein>
    <recommendedName>
        <fullName evidence="1">Integrase catalytic domain-containing protein</fullName>
    </recommendedName>
</protein>
<reference evidence="3" key="1">
    <citation type="journal article" date="2023" name="Cell">
        <title>Genetic manipulation of Patescibacteria provides mechanistic insights into microbial dark matter and the epibiotic lifestyle.</title>
        <authorList>
            <person name="Wang Y."/>
            <person name="Gallagher L.A."/>
            <person name="Andrade P.A."/>
            <person name="Liu A."/>
            <person name="Humphreys I.R."/>
            <person name="Turkarslan S."/>
            <person name="Cutler K.J."/>
            <person name="Arrieta-Ortiz M.L."/>
            <person name="Li Y."/>
            <person name="Radey M.C."/>
            <person name="McLean J.S."/>
            <person name="Cong Q."/>
            <person name="Baker D."/>
            <person name="Baliga N.S."/>
            <person name="Peterson S.B."/>
            <person name="Mougous J.D."/>
        </authorList>
    </citation>
    <scope>NUCLEOTIDE SEQUENCE</scope>
    <source>
        <strain evidence="3">ML1</strain>
    </source>
</reference>
<dbReference type="InterPro" id="IPR036397">
    <property type="entry name" value="RNaseH_sf"/>
</dbReference>